<dbReference type="Pfam" id="PF14542">
    <property type="entry name" value="Acetyltransf_CG"/>
    <property type="match status" value="1"/>
</dbReference>
<dbReference type="SUPFAM" id="SSF55729">
    <property type="entry name" value="Acyl-CoA N-acyltransferases (Nat)"/>
    <property type="match status" value="1"/>
</dbReference>
<dbReference type="InterPro" id="IPR016181">
    <property type="entry name" value="Acyl_CoA_acyltransferase"/>
</dbReference>
<proteinExistence type="predicted"/>
<keyword evidence="3" id="KW-1185">Reference proteome</keyword>
<dbReference type="EMBL" id="SDHX01000001">
    <property type="protein sequence ID" value="RXK55998.1"/>
    <property type="molecule type" value="Genomic_DNA"/>
</dbReference>
<dbReference type="PANTHER" id="PTHR31435:SF9">
    <property type="entry name" value="PROTEIN NATD1"/>
    <property type="match status" value="1"/>
</dbReference>
<keyword evidence="2" id="KW-0808">Transferase</keyword>
<dbReference type="RefSeq" id="WP_129047365.1">
    <property type="nucleotide sequence ID" value="NZ_SDHX01000001.1"/>
</dbReference>
<dbReference type="InterPro" id="IPR031165">
    <property type="entry name" value="GNAT_YJDJ"/>
</dbReference>
<feature type="domain" description="N-acetyltransferase" evidence="1">
    <location>
        <begin position="7"/>
        <end position="92"/>
    </location>
</feature>
<dbReference type="AlphaFoldDB" id="A0A4Q1CAM8"/>
<name>A0A4Q1CAM8_9BACT</name>
<dbReference type="OrthoDB" id="9793389at2"/>
<gene>
    <name evidence="2" type="ORF">ESB00_09005</name>
</gene>
<dbReference type="InterPro" id="IPR045057">
    <property type="entry name" value="Gcn5-rel_NAT"/>
</dbReference>
<evidence type="ECO:0000313" key="2">
    <source>
        <dbReference type="EMBL" id="RXK55998.1"/>
    </source>
</evidence>
<sequence length="93" mass="10373">MSPVSITLNSAARRYEAVVDGHLSVCEFEDGEGRRIFTHTLVPPELRGRGIAEQLVRRALADARAAGRKVVPACSYVAHFIARHREYQDLLVE</sequence>
<dbReference type="Gene3D" id="3.40.630.30">
    <property type="match status" value="1"/>
</dbReference>
<reference evidence="2 3" key="1">
    <citation type="submission" date="2019-01" db="EMBL/GenBank/DDBJ databases">
        <title>Lacunisphaera sp. strain TWA-58.</title>
        <authorList>
            <person name="Chen W.-M."/>
        </authorList>
    </citation>
    <scope>NUCLEOTIDE SEQUENCE [LARGE SCALE GENOMIC DNA]</scope>
    <source>
        <strain evidence="2 3">TWA-58</strain>
    </source>
</reference>
<evidence type="ECO:0000259" key="1">
    <source>
        <dbReference type="PROSITE" id="PS51729"/>
    </source>
</evidence>
<comment type="caution">
    <text evidence="2">The sequence shown here is derived from an EMBL/GenBank/DDBJ whole genome shotgun (WGS) entry which is preliminary data.</text>
</comment>
<protein>
    <submittedName>
        <fullName evidence="2">N-acetyltransferase</fullName>
    </submittedName>
</protein>
<dbReference type="PROSITE" id="PS51729">
    <property type="entry name" value="GNAT_YJDJ"/>
    <property type="match status" value="1"/>
</dbReference>
<organism evidence="2 3">
    <name type="scientific">Oleiharenicola lentus</name>
    <dbReference type="NCBI Taxonomy" id="2508720"/>
    <lineage>
        <taxon>Bacteria</taxon>
        <taxon>Pseudomonadati</taxon>
        <taxon>Verrucomicrobiota</taxon>
        <taxon>Opitutia</taxon>
        <taxon>Opitutales</taxon>
        <taxon>Opitutaceae</taxon>
        <taxon>Oleiharenicola</taxon>
    </lineage>
</organism>
<evidence type="ECO:0000313" key="3">
    <source>
        <dbReference type="Proteomes" id="UP000290218"/>
    </source>
</evidence>
<dbReference type="PANTHER" id="PTHR31435">
    <property type="entry name" value="PROTEIN NATD1"/>
    <property type="match status" value="1"/>
</dbReference>
<dbReference type="GO" id="GO:0016740">
    <property type="term" value="F:transferase activity"/>
    <property type="evidence" value="ECO:0007669"/>
    <property type="project" value="UniProtKB-KW"/>
</dbReference>
<dbReference type="Proteomes" id="UP000290218">
    <property type="component" value="Unassembled WGS sequence"/>
</dbReference>
<accession>A0A4Q1CAM8</accession>